<evidence type="ECO:0000313" key="4">
    <source>
        <dbReference type="EMBL" id="CAN98393.1"/>
    </source>
</evidence>
<protein>
    <recommendedName>
        <fullName evidence="3">Aromatic amino acid beta-eliminating lyase/threonine aldolase domain-containing protein</fullName>
    </recommendedName>
</protein>
<dbReference type="AlphaFoldDB" id="A9FN57"/>
<name>A9FN57_SORC5</name>
<evidence type="ECO:0000313" key="5">
    <source>
        <dbReference type="Proteomes" id="UP000002139"/>
    </source>
</evidence>
<dbReference type="EMBL" id="AM746676">
    <property type="protein sequence ID" value="CAN98393.1"/>
    <property type="molecule type" value="Genomic_DNA"/>
</dbReference>
<sequence>MIRRDDEIEGALRVIADHFGAPPWLLRRVLEGYGRSSAGDSVAGAAEPGKIALRTALAGSSLRALSEQLIRRDLGPYARDRITKRLSETLAPFFGPGVWLPCPSATAAGAVAARFLAGSGPGALFAEDVGHAMILEAGAVTVMSGGQLFPVAIRTDARGTIRLEDLEDALLAHCPRAAETTLGRDHFPTPRVLLLSWPSLFGFAPSIDELRALRAACDREGMKLALDLVWGPHKLAEDSDPHPRLLDLMGLADAVTFSLPKIDCGPGAFVFFPRAEEGSLDRLRASVKPIGLAEFEAWETSARWEAAWTSHRALLWETLRSHVDRAARIRAELGSRGFVMSPESAGNVVFLSTPPETAEVFLRHGAGRWPLRCADRGHVMLRLMIASWYPPGWEDRLFDGLAGLPVGR</sequence>
<dbReference type="STRING" id="448385.sce8223"/>
<dbReference type="GO" id="GO:0006520">
    <property type="term" value="P:amino acid metabolic process"/>
    <property type="evidence" value="ECO:0007669"/>
    <property type="project" value="InterPro"/>
</dbReference>
<dbReference type="Proteomes" id="UP000002139">
    <property type="component" value="Chromosome"/>
</dbReference>
<dbReference type="HOGENOM" id="CLU_674225_0_0_7"/>
<evidence type="ECO:0000256" key="1">
    <source>
        <dbReference type="ARBA" id="ARBA00001933"/>
    </source>
</evidence>
<evidence type="ECO:0000259" key="3">
    <source>
        <dbReference type="Pfam" id="PF01212"/>
    </source>
</evidence>
<feature type="domain" description="Aromatic amino acid beta-eliminating lyase/threonine aldolase" evidence="3">
    <location>
        <begin position="77"/>
        <end position="335"/>
    </location>
</feature>
<dbReference type="eggNOG" id="COG2008">
    <property type="taxonomic scope" value="Bacteria"/>
</dbReference>
<dbReference type="OrthoDB" id="9774495at2"/>
<proteinExistence type="predicted"/>
<comment type="cofactor">
    <cofactor evidence="1">
        <name>pyridoxal 5'-phosphate</name>
        <dbReference type="ChEBI" id="CHEBI:597326"/>
    </cofactor>
</comment>
<dbReference type="BioCyc" id="SCEL448385:SCE_RS42120-MONOMER"/>
<dbReference type="GO" id="GO:0016829">
    <property type="term" value="F:lyase activity"/>
    <property type="evidence" value="ECO:0007669"/>
    <property type="project" value="InterPro"/>
</dbReference>
<dbReference type="SMR" id="A9FN57"/>
<evidence type="ECO:0000256" key="2">
    <source>
        <dbReference type="ARBA" id="ARBA00022898"/>
    </source>
</evidence>
<dbReference type="SUPFAM" id="SSF53383">
    <property type="entry name" value="PLP-dependent transferases"/>
    <property type="match status" value="1"/>
</dbReference>
<dbReference type="RefSeq" id="WP_012240832.1">
    <property type="nucleotide sequence ID" value="NC_010162.1"/>
</dbReference>
<reference evidence="4 5" key="1">
    <citation type="journal article" date="2007" name="Nat. Biotechnol.">
        <title>Complete genome sequence of the myxobacterium Sorangium cellulosum.</title>
        <authorList>
            <person name="Schneiker S."/>
            <person name="Perlova O."/>
            <person name="Kaiser O."/>
            <person name="Gerth K."/>
            <person name="Alici A."/>
            <person name="Altmeyer M.O."/>
            <person name="Bartels D."/>
            <person name="Bekel T."/>
            <person name="Beyer S."/>
            <person name="Bode E."/>
            <person name="Bode H.B."/>
            <person name="Bolten C.J."/>
            <person name="Choudhuri J.V."/>
            <person name="Doss S."/>
            <person name="Elnakady Y.A."/>
            <person name="Frank B."/>
            <person name="Gaigalat L."/>
            <person name="Goesmann A."/>
            <person name="Groeger C."/>
            <person name="Gross F."/>
            <person name="Jelsbak L."/>
            <person name="Jelsbak L."/>
            <person name="Kalinowski J."/>
            <person name="Kegler C."/>
            <person name="Knauber T."/>
            <person name="Konietzny S."/>
            <person name="Kopp M."/>
            <person name="Krause L."/>
            <person name="Krug D."/>
            <person name="Linke B."/>
            <person name="Mahmud T."/>
            <person name="Martinez-Arias R."/>
            <person name="McHardy A.C."/>
            <person name="Merai M."/>
            <person name="Meyer F."/>
            <person name="Mormann S."/>
            <person name="Munoz-Dorado J."/>
            <person name="Perez J."/>
            <person name="Pradella S."/>
            <person name="Rachid S."/>
            <person name="Raddatz G."/>
            <person name="Rosenau F."/>
            <person name="Rueckert C."/>
            <person name="Sasse F."/>
            <person name="Scharfe M."/>
            <person name="Schuster S.C."/>
            <person name="Suen G."/>
            <person name="Treuner-Lange A."/>
            <person name="Velicer G.J."/>
            <person name="Vorholter F.-J."/>
            <person name="Weissman K.J."/>
            <person name="Welch R.D."/>
            <person name="Wenzel S.C."/>
            <person name="Whitworth D.E."/>
            <person name="Wilhelm S."/>
            <person name="Wittmann C."/>
            <person name="Bloecker H."/>
            <person name="Puehler A."/>
            <person name="Mueller R."/>
        </authorList>
    </citation>
    <scope>NUCLEOTIDE SEQUENCE [LARGE SCALE GENOMIC DNA]</scope>
    <source>
        <strain evidence="5">So ce56</strain>
    </source>
</reference>
<gene>
    <name evidence="4" type="ordered locus">sce8223</name>
</gene>
<dbReference type="InterPro" id="IPR001597">
    <property type="entry name" value="ArAA_b-elim_lyase/Thr_aldolase"/>
</dbReference>
<dbReference type="InterPro" id="IPR015421">
    <property type="entry name" value="PyrdxlP-dep_Trfase_major"/>
</dbReference>
<organism evidence="4 5">
    <name type="scientific">Sorangium cellulosum (strain So ce56)</name>
    <name type="common">Polyangium cellulosum (strain So ce56)</name>
    <dbReference type="NCBI Taxonomy" id="448385"/>
    <lineage>
        <taxon>Bacteria</taxon>
        <taxon>Pseudomonadati</taxon>
        <taxon>Myxococcota</taxon>
        <taxon>Polyangia</taxon>
        <taxon>Polyangiales</taxon>
        <taxon>Polyangiaceae</taxon>
        <taxon>Sorangium</taxon>
    </lineage>
</organism>
<dbReference type="Pfam" id="PF01212">
    <property type="entry name" value="Beta_elim_lyase"/>
    <property type="match status" value="1"/>
</dbReference>
<dbReference type="Gene3D" id="3.40.640.10">
    <property type="entry name" value="Type I PLP-dependent aspartate aminotransferase-like (Major domain)"/>
    <property type="match status" value="1"/>
</dbReference>
<dbReference type="InterPro" id="IPR015424">
    <property type="entry name" value="PyrdxlP-dep_Trfase"/>
</dbReference>
<dbReference type="KEGG" id="scl:sce8223"/>
<keyword evidence="5" id="KW-1185">Reference proteome</keyword>
<accession>A9FN57</accession>
<keyword evidence="2" id="KW-0663">Pyridoxal phosphate</keyword>